<dbReference type="AlphaFoldDB" id="A0A4R2KK90"/>
<dbReference type="InterPro" id="IPR002591">
    <property type="entry name" value="Phosphodiest/P_Trfase"/>
</dbReference>
<dbReference type="GO" id="GO:0047400">
    <property type="term" value="F:phosphonoacetate hydrolase activity"/>
    <property type="evidence" value="ECO:0007669"/>
    <property type="project" value="InterPro"/>
</dbReference>
<reference evidence="1 2" key="1">
    <citation type="submission" date="2019-03" db="EMBL/GenBank/DDBJ databases">
        <title>Genomic Encyclopedia of Type Strains, Phase IV (KMG-IV): sequencing the most valuable type-strain genomes for metagenomic binning, comparative biology and taxonomic classification.</title>
        <authorList>
            <person name="Goeker M."/>
        </authorList>
    </citation>
    <scope>NUCLEOTIDE SEQUENCE [LARGE SCALE GENOMIC DNA]</scope>
    <source>
        <strain evidence="1 2">DSM 4868</strain>
    </source>
</reference>
<dbReference type="EMBL" id="SLWW01000001">
    <property type="protein sequence ID" value="TCO74073.1"/>
    <property type="molecule type" value="Genomic_DNA"/>
</dbReference>
<dbReference type="Pfam" id="PF01663">
    <property type="entry name" value="Phosphodiest"/>
    <property type="match status" value="1"/>
</dbReference>
<keyword evidence="1" id="KW-0378">Hydrolase</keyword>
<dbReference type="Proteomes" id="UP000295142">
    <property type="component" value="Unassembled WGS sequence"/>
</dbReference>
<dbReference type="NCBIfam" id="TIGR02335">
    <property type="entry name" value="hydr_PhnA"/>
    <property type="match status" value="1"/>
</dbReference>
<evidence type="ECO:0000313" key="2">
    <source>
        <dbReference type="Proteomes" id="UP000295142"/>
    </source>
</evidence>
<comment type="caution">
    <text evidence="1">The sequence shown here is derived from an EMBL/GenBank/DDBJ whole genome shotgun (WGS) entry which is preliminary data.</text>
</comment>
<sequence length="416" mass="44918">MDMTTRAPVTANGRTYAWPKVPAVAICLDGCEPGYLEVAIERGLMPNLARIRATGTERRAHSVIPSFTNPNNLSIATGRPPAVHGICGNYLFEPETGQEVMMNDVRFLRAPTIFQAFFDAGARVAVVTAKDKLRALLGAGLKFDEGRAICFSSEKSDQATEAANGIGDAARWLGRPVPEVYSGDLSEFVFAAGVKLLTEWRPDVMYLSTTDYIQHKFAPEEQGALDFHAMVDRYLGALDAGGAAVVLTADHGMKPKHKADGSPAVIYVQDLLDGWLGAGAARVILPITDPYVVHHGALGGFATAYLPEGADRAGIMARLAALPDLICVVDRDEAVRRFELPADRIGDIVMISGENMTIGTSAHRHDLAALKEPLRSHGGLTEQEVPFIVNRRLDLPNAPELRNFDAFHYACMAAAL</sequence>
<dbReference type="Gene3D" id="3.30.1360.110">
    <property type="entry name" value="Domain 2, Phosphonoacetate Hydrolase"/>
    <property type="match status" value="1"/>
</dbReference>
<dbReference type="PANTHER" id="PTHR10151:SF120">
    <property type="entry name" value="BIS(5'-ADENOSYL)-TRIPHOSPHATASE"/>
    <property type="match status" value="1"/>
</dbReference>
<accession>A0A4R2KK90</accession>
<organism evidence="1 2">
    <name type="scientific">Rhodovulum euryhalinum</name>
    <dbReference type="NCBI Taxonomy" id="35805"/>
    <lineage>
        <taxon>Bacteria</taxon>
        <taxon>Pseudomonadati</taxon>
        <taxon>Pseudomonadota</taxon>
        <taxon>Alphaproteobacteria</taxon>
        <taxon>Rhodobacterales</taxon>
        <taxon>Paracoccaceae</taxon>
        <taxon>Rhodovulum</taxon>
    </lineage>
</organism>
<dbReference type="InterPro" id="IPR023116">
    <property type="entry name" value="Phosphonoacetate_hydro_insert"/>
</dbReference>
<proteinExistence type="predicted"/>
<dbReference type="CDD" id="cd16018">
    <property type="entry name" value="Enpp"/>
    <property type="match status" value="1"/>
</dbReference>
<dbReference type="InterPro" id="IPR017850">
    <property type="entry name" value="Alkaline_phosphatase_core_sf"/>
</dbReference>
<dbReference type="PANTHER" id="PTHR10151">
    <property type="entry name" value="ECTONUCLEOTIDE PYROPHOSPHATASE/PHOSPHODIESTERASE"/>
    <property type="match status" value="1"/>
</dbReference>
<name>A0A4R2KK90_9RHOB</name>
<dbReference type="Gene3D" id="3.40.720.10">
    <property type="entry name" value="Alkaline Phosphatase, subunit A"/>
    <property type="match status" value="1"/>
</dbReference>
<dbReference type="OrthoDB" id="3590172at2"/>
<dbReference type="InterPro" id="IPR012710">
    <property type="entry name" value="Phosphonoacetate_hydro"/>
</dbReference>
<dbReference type="SUPFAM" id="SSF53649">
    <property type="entry name" value="Alkaline phosphatase-like"/>
    <property type="match status" value="1"/>
</dbReference>
<evidence type="ECO:0000313" key="1">
    <source>
        <dbReference type="EMBL" id="TCO74073.1"/>
    </source>
</evidence>
<protein>
    <submittedName>
        <fullName evidence="1">Phosphonoacetate hydrolase</fullName>
    </submittedName>
</protein>
<dbReference type="RefSeq" id="WP_132540506.1">
    <property type="nucleotide sequence ID" value="NZ_SLWW01000001.1"/>
</dbReference>
<gene>
    <name evidence="1" type="ORF">EV655_101230</name>
</gene>
<keyword evidence="2" id="KW-1185">Reference proteome</keyword>